<evidence type="ECO:0000313" key="11">
    <source>
        <dbReference type="Proteomes" id="UP001291653"/>
    </source>
</evidence>
<dbReference type="EMBL" id="BSBI01000005">
    <property type="protein sequence ID" value="GLF95413.1"/>
    <property type="molecule type" value="Genomic_DNA"/>
</dbReference>
<accession>A0ABQ5NYH6</accession>
<evidence type="ECO:0000256" key="8">
    <source>
        <dbReference type="SAM" id="MobiDB-lite"/>
    </source>
</evidence>
<feature type="region of interest" description="Disordered" evidence="8">
    <location>
        <begin position="220"/>
        <end position="324"/>
    </location>
</feature>
<dbReference type="SUPFAM" id="SSF52540">
    <property type="entry name" value="P-loop containing nucleoside triphosphate hydrolases"/>
    <property type="match status" value="1"/>
</dbReference>
<organism evidence="10 11">
    <name type="scientific">Streptomyces yaizuensis</name>
    <dbReference type="NCBI Taxonomy" id="2989713"/>
    <lineage>
        <taxon>Bacteria</taxon>
        <taxon>Bacillati</taxon>
        <taxon>Actinomycetota</taxon>
        <taxon>Actinomycetes</taxon>
        <taxon>Kitasatosporales</taxon>
        <taxon>Streptomycetaceae</taxon>
        <taxon>Streptomyces</taxon>
    </lineage>
</organism>
<evidence type="ECO:0000256" key="5">
    <source>
        <dbReference type="ARBA" id="ARBA00022801"/>
    </source>
</evidence>
<feature type="domain" description="CobW/HypB/UreG nucleotide-binding" evidence="9">
    <location>
        <begin position="35"/>
        <end position="195"/>
    </location>
</feature>
<dbReference type="Pfam" id="PF02492">
    <property type="entry name" value="cobW"/>
    <property type="match status" value="1"/>
</dbReference>
<reference evidence="10 11" key="1">
    <citation type="submission" date="2022-10" db="EMBL/GenBank/DDBJ databases">
        <title>Draft genome sequence of Streptomyces sp. YSPA8.</title>
        <authorList>
            <person name="Moriuchi R."/>
            <person name="Dohra H."/>
            <person name="Yamamura H."/>
            <person name="Kodani S."/>
        </authorList>
    </citation>
    <scope>NUCLEOTIDE SEQUENCE [LARGE SCALE GENOMIC DNA]</scope>
    <source>
        <strain evidence="10 11">YSPA8</strain>
    </source>
</reference>
<keyword evidence="4" id="KW-0547">Nucleotide-binding</keyword>
<dbReference type="Proteomes" id="UP001291653">
    <property type="component" value="Unassembled WGS sequence"/>
</dbReference>
<feature type="compositionally biased region" description="Low complexity" evidence="8">
    <location>
        <begin position="304"/>
        <end position="324"/>
    </location>
</feature>
<evidence type="ECO:0000256" key="4">
    <source>
        <dbReference type="ARBA" id="ARBA00022741"/>
    </source>
</evidence>
<evidence type="ECO:0000256" key="7">
    <source>
        <dbReference type="ARBA" id="ARBA00023134"/>
    </source>
</evidence>
<evidence type="ECO:0000256" key="2">
    <source>
        <dbReference type="ARBA" id="ARBA00022596"/>
    </source>
</evidence>
<dbReference type="PANTHER" id="PTHR30134:SF2">
    <property type="entry name" value="HYDROGENASE MATURATION FACTOR HYPB"/>
    <property type="match status" value="1"/>
</dbReference>
<dbReference type="Gene3D" id="3.40.50.300">
    <property type="entry name" value="P-loop containing nucleotide triphosphate hydrolases"/>
    <property type="match status" value="1"/>
</dbReference>
<evidence type="ECO:0000256" key="1">
    <source>
        <dbReference type="ARBA" id="ARBA00006211"/>
    </source>
</evidence>
<evidence type="ECO:0000256" key="3">
    <source>
        <dbReference type="ARBA" id="ARBA00022723"/>
    </source>
</evidence>
<dbReference type="RefSeq" id="WP_323447478.1">
    <property type="nucleotide sequence ID" value="NZ_BSBI01000005.1"/>
</dbReference>
<keyword evidence="3" id="KW-0479">Metal-binding</keyword>
<keyword evidence="7" id="KW-0342">GTP-binding</keyword>
<dbReference type="NCBIfam" id="TIGR00073">
    <property type="entry name" value="hypB"/>
    <property type="match status" value="1"/>
</dbReference>
<keyword evidence="11" id="KW-1185">Reference proteome</keyword>
<name>A0ABQ5NYH6_9ACTN</name>
<dbReference type="PANTHER" id="PTHR30134">
    <property type="entry name" value="HYDROGENASE PROTEIN ASSEMBLY PROTEIN, NICKEL CHAPERONE"/>
    <property type="match status" value="1"/>
</dbReference>
<keyword evidence="5" id="KW-0378">Hydrolase</keyword>
<comment type="similarity">
    <text evidence="1">Belongs to the SIMIBI class G3E GTPase family. HypB/HupM subfamily.</text>
</comment>
<comment type="caution">
    <text evidence="10">The sequence shown here is derived from an EMBL/GenBank/DDBJ whole genome shotgun (WGS) entry which is preliminary data.</text>
</comment>
<keyword evidence="2" id="KW-0533">Nickel</keyword>
<dbReference type="InterPro" id="IPR003495">
    <property type="entry name" value="CobW/HypB/UreG_nucleotide-bd"/>
</dbReference>
<protein>
    <submittedName>
        <fullName evidence="10">Hydrogenase nickel incorporation protein HypB</fullName>
    </submittedName>
</protein>
<sequence length="324" mass="33502">MCRSSDLRQAVLAHNDDCAALLRSELAARGTVAVNLLSSPGSGKTALLEAELALARERGVPVAALTADLATENDARRLARTGVPVQQVLTGGLCHLEAVMLRGYLAGWLPEGTRVLFVENVGNLVCPAVYDLGESLRVALASVTEGEDKPLKYPGAFGLAQLVVVTKTDLAEAVGFDEGAFLANVARVNPGVEVVRTSARAGLGIGVLLERALAVREGAPPHRPVLARTPAAGGGTEPGAPGPVPHRHVPRGADPQEHTHAADVWPGSSVPHIHPPHTHEPQPHGSDAPVAHTRESHGHAPDSGPHAHLPAGGPAYGAPVADRP</sequence>
<proteinExistence type="inferred from homology"/>
<dbReference type="InterPro" id="IPR027417">
    <property type="entry name" value="P-loop_NTPase"/>
</dbReference>
<gene>
    <name evidence="10" type="primary">hypB</name>
    <name evidence="10" type="ORF">SYYSPA8_13970</name>
</gene>
<evidence type="ECO:0000313" key="10">
    <source>
        <dbReference type="EMBL" id="GLF95413.1"/>
    </source>
</evidence>
<evidence type="ECO:0000256" key="6">
    <source>
        <dbReference type="ARBA" id="ARBA00022833"/>
    </source>
</evidence>
<dbReference type="InterPro" id="IPR004392">
    <property type="entry name" value="Hyd_mat_HypB"/>
</dbReference>
<keyword evidence="6" id="KW-0862">Zinc</keyword>
<evidence type="ECO:0000259" key="9">
    <source>
        <dbReference type="Pfam" id="PF02492"/>
    </source>
</evidence>